<dbReference type="EMBL" id="ML170162">
    <property type="protein sequence ID" value="TDL26248.1"/>
    <property type="molecule type" value="Genomic_DNA"/>
</dbReference>
<dbReference type="GO" id="GO:0004190">
    <property type="term" value="F:aspartic-type endopeptidase activity"/>
    <property type="evidence" value="ECO:0007669"/>
    <property type="project" value="UniProtKB-KW"/>
</dbReference>
<sequence>MLSILLFVPTFFFLGVAGSPFTAERTGAGHRVAIRSLRPAFDPHTPRIFDARFANEELKSVLTKYATAAQVLDGIGVSPEETFPFVQEFQIFDDPAKIQPTVYNETASDSEKDTSKKAQAAFLPVNVPAGVATMPLIDYMSGTLDLAYYGPMSFGTPPQELDVDIDTGSSDLWIPANCRNCNSKQFRTSVSSTYRDQHKKFSVKYGSGDVSGKLAMDVVSVGSLTIESQSIGAVTSESQDFQDYPNSGLLGLAFGTIASSKKPTFFENLLAERRIAAPFFSVHLTRNQEKGSEVCFGCYDASKAMGPVTWIPVKSKTYWSVVMDSLNLNKTRSTPSNIIAAIDTGTTLIYVPDRIARAFYGMIPGAKPVSQYGPGFFTFPCASNIEISFSFAGQEFPVDMFDFNLGMTAVGSRDCVGGILSLGDGFPADLAIIGDEFLKSWYSVYDYSNGARVGLAPSINNK</sequence>
<proteinExistence type="inferred from homology"/>
<evidence type="ECO:0000313" key="7">
    <source>
        <dbReference type="EMBL" id="TDL26248.1"/>
    </source>
</evidence>
<dbReference type="VEuPathDB" id="FungiDB:BD410DRAFT_764716"/>
<dbReference type="SUPFAM" id="SSF50630">
    <property type="entry name" value="Acid proteases"/>
    <property type="match status" value="1"/>
</dbReference>
<evidence type="ECO:0000256" key="3">
    <source>
        <dbReference type="PIRSR" id="PIRSR601461-1"/>
    </source>
</evidence>
<dbReference type="InterPro" id="IPR034164">
    <property type="entry name" value="Pepsin-like_dom"/>
</dbReference>
<dbReference type="InterPro" id="IPR021109">
    <property type="entry name" value="Peptidase_aspartic_dom_sf"/>
</dbReference>
<keyword evidence="4" id="KW-0378">Hydrolase</keyword>
<reference evidence="7 8" key="1">
    <citation type="submission" date="2018-06" db="EMBL/GenBank/DDBJ databases">
        <title>A transcriptomic atlas of mushroom development highlights an independent origin of complex multicellularity.</title>
        <authorList>
            <consortium name="DOE Joint Genome Institute"/>
            <person name="Krizsan K."/>
            <person name="Almasi E."/>
            <person name="Merenyi Z."/>
            <person name="Sahu N."/>
            <person name="Viragh M."/>
            <person name="Koszo T."/>
            <person name="Mondo S."/>
            <person name="Kiss B."/>
            <person name="Balint B."/>
            <person name="Kues U."/>
            <person name="Barry K."/>
            <person name="Hegedus J.C."/>
            <person name="Henrissat B."/>
            <person name="Johnson J."/>
            <person name="Lipzen A."/>
            <person name="Ohm R."/>
            <person name="Nagy I."/>
            <person name="Pangilinan J."/>
            <person name="Yan J."/>
            <person name="Xiong Y."/>
            <person name="Grigoriev I.V."/>
            <person name="Hibbett D.S."/>
            <person name="Nagy L.G."/>
        </authorList>
    </citation>
    <scope>NUCLEOTIDE SEQUENCE [LARGE SCALE GENOMIC DNA]</scope>
    <source>
        <strain evidence="7 8">SZMC22713</strain>
    </source>
</reference>
<evidence type="ECO:0000256" key="1">
    <source>
        <dbReference type="ARBA" id="ARBA00007447"/>
    </source>
</evidence>
<keyword evidence="8" id="KW-1185">Reference proteome</keyword>
<dbReference type="GO" id="GO:0006508">
    <property type="term" value="P:proteolysis"/>
    <property type="evidence" value="ECO:0007669"/>
    <property type="project" value="UniProtKB-KW"/>
</dbReference>
<name>A0A4Y7QGC2_9AGAM</name>
<dbReference type="Proteomes" id="UP000294933">
    <property type="component" value="Unassembled WGS sequence"/>
</dbReference>
<dbReference type="PANTHER" id="PTHR47966">
    <property type="entry name" value="BETA-SITE APP-CLEAVING ENZYME, ISOFORM A-RELATED"/>
    <property type="match status" value="1"/>
</dbReference>
<accession>A0A4Y7QGC2</accession>
<dbReference type="InterPro" id="IPR033121">
    <property type="entry name" value="PEPTIDASE_A1"/>
</dbReference>
<dbReference type="InterPro" id="IPR001969">
    <property type="entry name" value="Aspartic_peptidase_AS"/>
</dbReference>
<dbReference type="InterPro" id="IPR001461">
    <property type="entry name" value="Aspartic_peptidase_A1"/>
</dbReference>
<dbReference type="PROSITE" id="PS00141">
    <property type="entry name" value="ASP_PROTEASE"/>
    <property type="match status" value="2"/>
</dbReference>
<dbReference type="Pfam" id="PF00026">
    <property type="entry name" value="Asp"/>
    <property type="match status" value="1"/>
</dbReference>
<evidence type="ECO:0000313" key="8">
    <source>
        <dbReference type="Proteomes" id="UP000294933"/>
    </source>
</evidence>
<dbReference type="STRING" id="50990.A0A4Y7QGC2"/>
<feature type="domain" description="Peptidase A1" evidence="6">
    <location>
        <begin position="148"/>
        <end position="456"/>
    </location>
</feature>
<evidence type="ECO:0000259" key="6">
    <source>
        <dbReference type="PROSITE" id="PS51767"/>
    </source>
</evidence>
<dbReference type="PANTHER" id="PTHR47966:SF51">
    <property type="entry name" value="BETA-SITE APP-CLEAVING ENZYME, ISOFORM A-RELATED"/>
    <property type="match status" value="1"/>
</dbReference>
<dbReference type="OrthoDB" id="2747330at2759"/>
<dbReference type="CDD" id="cd05471">
    <property type="entry name" value="pepsin_like"/>
    <property type="match status" value="1"/>
</dbReference>
<dbReference type="FunFam" id="2.40.70.10:FF:000008">
    <property type="entry name" value="Cathepsin D"/>
    <property type="match status" value="1"/>
</dbReference>
<organism evidence="7 8">
    <name type="scientific">Rickenella mellea</name>
    <dbReference type="NCBI Taxonomy" id="50990"/>
    <lineage>
        <taxon>Eukaryota</taxon>
        <taxon>Fungi</taxon>
        <taxon>Dikarya</taxon>
        <taxon>Basidiomycota</taxon>
        <taxon>Agaricomycotina</taxon>
        <taxon>Agaricomycetes</taxon>
        <taxon>Hymenochaetales</taxon>
        <taxon>Rickenellaceae</taxon>
        <taxon>Rickenella</taxon>
    </lineage>
</organism>
<dbReference type="AlphaFoldDB" id="A0A4Y7QGC2"/>
<dbReference type="Gene3D" id="2.40.70.10">
    <property type="entry name" value="Acid Proteases"/>
    <property type="match status" value="2"/>
</dbReference>
<dbReference type="PROSITE" id="PS51767">
    <property type="entry name" value="PEPTIDASE_A1"/>
    <property type="match status" value="1"/>
</dbReference>
<feature type="signal peptide" evidence="5">
    <location>
        <begin position="1"/>
        <end position="18"/>
    </location>
</feature>
<dbReference type="PRINTS" id="PR00792">
    <property type="entry name" value="PEPSIN"/>
</dbReference>
<feature type="chain" id="PRO_5021403988" evidence="5">
    <location>
        <begin position="19"/>
        <end position="462"/>
    </location>
</feature>
<comment type="similarity">
    <text evidence="1 4">Belongs to the peptidase A1 family.</text>
</comment>
<feature type="active site" evidence="3">
    <location>
        <position position="343"/>
    </location>
</feature>
<evidence type="ECO:0000256" key="2">
    <source>
        <dbReference type="ARBA" id="ARBA00022750"/>
    </source>
</evidence>
<evidence type="ECO:0000256" key="5">
    <source>
        <dbReference type="SAM" id="SignalP"/>
    </source>
</evidence>
<evidence type="ECO:0000256" key="4">
    <source>
        <dbReference type="RuleBase" id="RU000454"/>
    </source>
</evidence>
<keyword evidence="2 4" id="KW-0064">Aspartyl protease</keyword>
<feature type="active site" evidence="3">
    <location>
        <position position="166"/>
    </location>
</feature>
<keyword evidence="5" id="KW-0732">Signal</keyword>
<gene>
    <name evidence="7" type="ORF">BD410DRAFT_764716</name>
</gene>
<keyword evidence="4 7" id="KW-0645">Protease</keyword>
<protein>
    <submittedName>
        <fullName evidence="7">Acid protease</fullName>
    </submittedName>
</protein>